<organism evidence="1 2">
    <name type="scientific">Acinetobacter piscicola</name>
    <dbReference type="NCBI Taxonomy" id="2006115"/>
    <lineage>
        <taxon>Bacteria</taxon>
        <taxon>Pseudomonadati</taxon>
        <taxon>Pseudomonadota</taxon>
        <taxon>Gammaproteobacteria</taxon>
        <taxon>Moraxellales</taxon>
        <taxon>Moraxellaceae</taxon>
        <taxon>Acinetobacter</taxon>
    </lineage>
</organism>
<protein>
    <submittedName>
        <fullName evidence="1">Uncharacterized protein</fullName>
    </submittedName>
</protein>
<evidence type="ECO:0000313" key="2">
    <source>
        <dbReference type="Proteomes" id="UP000593966"/>
    </source>
</evidence>
<dbReference type="InterPro" id="IPR023366">
    <property type="entry name" value="ATP_synth_asu-like_sf"/>
</dbReference>
<dbReference type="Gene3D" id="2.40.30.20">
    <property type="match status" value="1"/>
</dbReference>
<keyword evidence="2" id="KW-1185">Reference proteome</keyword>
<dbReference type="AlphaFoldDB" id="A0A7S6VVF4"/>
<sequence length="419" mass="45362">MAANTDIKVFFHSNSNAPVLQNAYGSMISLLDACLIDGIPVGSISALTVEDLTVTATFSTAHNLQQYQVIGISGADQAEFNGEFKVLTVPTSTTVTFELDAKTESTAATGIISAILSPLGWEKPFSSTHETAGGKAAYRSSNTLLPIRPFLRVVDEPDPVWGANYAKYAKVGMVELMTGINTMIGVQAPYDPAVPDKNWIGTGSGTSAYNGWMKWYYARSNHAATLNVNDSSNTLVGNRQWILVGTSDYFYLFPGTSPTDISALSYGFGHFETLYPSDPSSFFLSGTINYVTANTAQNIGSQTGIDGQNNSKYTYILKPYSQANQPSAARTYSLGLTNYSGSSNSIGSVSLSSGITPFAPVYLNEDVLRGKLPDVYWLFQDKPYINRQYVRYGDEVFIAVMITPYQSTVGQILIKVADV</sequence>
<dbReference type="RefSeq" id="WP_180044794.1">
    <property type="nucleotide sequence ID" value="NZ_CP048659.1"/>
</dbReference>
<proteinExistence type="predicted"/>
<evidence type="ECO:0000313" key="1">
    <source>
        <dbReference type="EMBL" id="QOW45540.1"/>
    </source>
</evidence>
<accession>A0A7S6VVF4</accession>
<dbReference type="Proteomes" id="UP000593966">
    <property type="component" value="Chromosome"/>
</dbReference>
<reference evidence="1 2" key="1">
    <citation type="submission" date="2020-02" db="EMBL/GenBank/DDBJ databases">
        <title>Tigecycline-resistant Acinetobacter species from pigs and migratory birds.</title>
        <authorList>
            <person name="Chen C."/>
            <person name="Sun J."/>
            <person name="Liao X.-P."/>
            <person name="Liu Y.-H."/>
        </authorList>
    </citation>
    <scope>NUCLEOTIDE SEQUENCE [LARGE SCALE GENOMIC DNA]</scope>
    <source>
        <strain evidence="1 2">YH12207_T</strain>
    </source>
</reference>
<name>A0A7S6VVF4_9GAMM</name>
<gene>
    <name evidence="1" type="ORF">G0028_06295</name>
</gene>
<dbReference type="EMBL" id="CP048659">
    <property type="protein sequence ID" value="QOW45540.1"/>
    <property type="molecule type" value="Genomic_DNA"/>
</dbReference>